<gene>
    <name evidence="2" type="ORF">OIU79_009815</name>
</gene>
<protein>
    <submittedName>
        <fullName evidence="2">Uncharacterized protein</fullName>
    </submittedName>
</protein>
<evidence type="ECO:0000256" key="1">
    <source>
        <dbReference type="SAM" id="MobiDB-lite"/>
    </source>
</evidence>
<sequence length="163" mass="17248">MSSPCQLQTISFRAGLTSSSQNLVYSKVSPEHLDNSTTTSSEATSNTSAVTASFPFRPSSFPCNFTLNSASLTATLKFNLFATDFNVVRIVDAGHFEVNIEFLLLLVSNKLDKSNPDDIEDMSSKALKKGGECFDPVLPGNSSGSSLPAPFPSSPGSLGDALD</sequence>
<accession>A0A9Q0QEH5</accession>
<reference evidence="2" key="1">
    <citation type="submission" date="2022-11" db="EMBL/GenBank/DDBJ databases">
        <authorList>
            <person name="Hyden B.L."/>
            <person name="Feng K."/>
            <person name="Yates T."/>
            <person name="Jawdy S."/>
            <person name="Smart L.B."/>
            <person name="Muchero W."/>
        </authorList>
    </citation>
    <scope>NUCLEOTIDE SEQUENCE</scope>
    <source>
        <tissue evidence="2">Shoot tip</tissue>
    </source>
</reference>
<name>A0A9Q0QEH5_SALPP</name>
<keyword evidence="3" id="KW-1185">Reference proteome</keyword>
<evidence type="ECO:0000313" key="3">
    <source>
        <dbReference type="Proteomes" id="UP001151532"/>
    </source>
</evidence>
<reference evidence="2" key="2">
    <citation type="journal article" date="2023" name="Int. J. Mol. Sci.">
        <title>De Novo Assembly and Annotation of 11 Diverse Shrub Willow (Salix) Genomes Reveals Novel Gene Organization in Sex-Linked Regions.</title>
        <authorList>
            <person name="Hyden B."/>
            <person name="Feng K."/>
            <person name="Yates T.B."/>
            <person name="Jawdy S."/>
            <person name="Cereghino C."/>
            <person name="Smart L.B."/>
            <person name="Muchero W."/>
        </authorList>
    </citation>
    <scope>NUCLEOTIDE SEQUENCE</scope>
    <source>
        <tissue evidence="2">Shoot tip</tissue>
    </source>
</reference>
<dbReference type="AlphaFoldDB" id="A0A9Q0QEH5"/>
<dbReference type="OrthoDB" id="10333656at2759"/>
<dbReference type="EMBL" id="JAPFFK010000016">
    <property type="protein sequence ID" value="KAJ6704981.1"/>
    <property type="molecule type" value="Genomic_DNA"/>
</dbReference>
<dbReference type="Proteomes" id="UP001151532">
    <property type="component" value="Chromosome 3"/>
</dbReference>
<organism evidence="2 3">
    <name type="scientific">Salix purpurea</name>
    <name type="common">Purple osier willow</name>
    <dbReference type="NCBI Taxonomy" id="77065"/>
    <lineage>
        <taxon>Eukaryota</taxon>
        <taxon>Viridiplantae</taxon>
        <taxon>Streptophyta</taxon>
        <taxon>Embryophyta</taxon>
        <taxon>Tracheophyta</taxon>
        <taxon>Spermatophyta</taxon>
        <taxon>Magnoliopsida</taxon>
        <taxon>eudicotyledons</taxon>
        <taxon>Gunneridae</taxon>
        <taxon>Pentapetalae</taxon>
        <taxon>rosids</taxon>
        <taxon>fabids</taxon>
        <taxon>Malpighiales</taxon>
        <taxon>Salicaceae</taxon>
        <taxon>Saliceae</taxon>
        <taxon>Salix</taxon>
    </lineage>
</organism>
<proteinExistence type="predicted"/>
<comment type="caution">
    <text evidence="2">The sequence shown here is derived from an EMBL/GenBank/DDBJ whole genome shotgun (WGS) entry which is preliminary data.</text>
</comment>
<evidence type="ECO:0000313" key="2">
    <source>
        <dbReference type="EMBL" id="KAJ6704981.1"/>
    </source>
</evidence>
<feature type="region of interest" description="Disordered" evidence="1">
    <location>
        <begin position="133"/>
        <end position="163"/>
    </location>
</feature>